<dbReference type="Pfam" id="PF08240">
    <property type="entry name" value="ADH_N"/>
    <property type="match status" value="1"/>
</dbReference>
<dbReference type="Gene3D" id="3.90.180.10">
    <property type="entry name" value="Medium-chain alcohol dehydrogenases, catalytic domain"/>
    <property type="match status" value="1"/>
</dbReference>
<dbReference type="InterPro" id="IPR020843">
    <property type="entry name" value="ER"/>
</dbReference>
<evidence type="ECO:0000256" key="5">
    <source>
        <dbReference type="ARBA" id="ARBA00023002"/>
    </source>
</evidence>
<dbReference type="PROSITE" id="PS00059">
    <property type="entry name" value="ADH_ZINC"/>
    <property type="match status" value="1"/>
</dbReference>
<evidence type="ECO:0000256" key="3">
    <source>
        <dbReference type="ARBA" id="ARBA00022723"/>
    </source>
</evidence>
<keyword evidence="9" id="KW-1185">Reference proteome</keyword>
<dbReference type="Gene3D" id="3.40.50.720">
    <property type="entry name" value="NAD(P)-binding Rossmann-like Domain"/>
    <property type="match status" value="1"/>
</dbReference>
<evidence type="ECO:0000256" key="6">
    <source>
        <dbReference type="RuleBase" id="RU361277"/>
    </source>
</evidence>
<evidence type="ECO:0000313" key="8">
    <source>
        <dbReference type="EMBL" id="GAA0223076.1"/>
    </source>
</evidence>
<evidence type="ECO:0000256" key="1">
    <source>
        <dbReference type="ARBA" id="ARBA00001947"/>
    </source>
</evidence>
<dbReference type="SUPFAM" id="SSF50129">
    <property type="entry name" value="GroES-like"/>
    <property type="match status" value="1"/>
</dbReference>
<dbReference type="InterPro" id="IPR013154">
    <property type="entry name" value="ADH-like_N"/>
</dbReference>
<dbReference type="InterPro" id="IPR011032">
    <property type="entry name" value="GroES-like_sf"/>
</dbReference>
<gene>
    <name evidence="8" type="ORF">GCM10009539_05350</name>
</gene>
<dbReference type="SUPFAM" id="SSF51735">
    <property type="entry name" value="NAD(P)-binding Rossmann-fold domains"/>
    <property type="match status" value="1"/>
</dbReference>
<keyword evidence="5" id="KW-0560">Oxidoreductase</keyword>
<evidence type="ECO:0000259" key="7">
    <source>
        <dbReference type="SMART" id="SM00829"/>
    </source>
</evidence>
<sequence length="364" mass="37765">MFADSITPPEGTTVKAAIFHDRKNITIDDVPAPELRPGAVAIDVAWCGICGTDLHEYLEGPIFIPSTGHPHPLTGEAQPVTMGHEFSGTVTALGAGVTDLNVGDGVVVEPYVVCGDCELCAAGNYNLCTRMGFIGLAGGGGGLSEKVVVDQRWVHPVGDIPLDQAALIEPLAVGHHAFVRSGARAGDVAFVGGAGPIGLLLAAVLKAEGLTVIISEPSVARKTMARTTGVADHVLDPATDDVVARVRELTGGAGADVAFECTSVNAVLDQLLDAVKPAGVVVNVSIWGAPATIDMQKVVLKEIDLRGTIAYVNDHPATIKLVQDGKVDLAPFITARIALDDLLDEGIDTLVNRNDTAVKILVHP</sequence>
<dbReference type="CDD" id="cd08233">
    <property type="entry name" value="butanediol_DH_like"/>
    <property type="match status" value="1"/>
</dbReference>
<comment type="cofactor">
    <cofactor evidence="1 6">
        <name>Zn(2+)</name>
        <dbReference type="ChEBI" id="CHEBI:29105"/>
    </cofactor>
</comment>
<dbReference type="SMART" id="SM00829">
    <property type="entry name" value="PKS_ER"/>
    <property type="match status" value="1"/>
</dbReference>
<dbReference type="InterPro" id="IPR036291">
    <property type="entry name" value="NAD(P)-bd_dom_sf"/>
</dbReference>
<dbReference type="PANTHER" id="PTHR43161">
    <property type="entry name" value="SORBITOL DEHYDROGENASE"/>
    <property type="match status" value="1"/>
</dbReference>
<dbReference type="PANTHER" id="PTHR43161:SF26">
    <property type="entry name" value="GALACTITOL 1-PHOSPHATE 5-DEHYDROGENASE"/>
    <property type="match status" value="1"/>
</dbReference>
<dbReference type="Pfam" id="PF00107">
    <property type="entry name" value="ADH_zinc_N"/>
    <property type="match status" value="1"/>
</dbReference>
<accession>A0ABN0TJ88</accession>
<evidence type="ECO:0000313" key="9">
    <source>
        <dbReference type="Proteomes" id="UP001500967"/>
    </source>
</evidence>
<protein>
    <submittedName>
        <fullName evidence="8">2,3-butanediol dehydrogenase</fullName>
    </submittedName>
</protein>
<name>A0ABN0TJ88_9ACTN</name>
<evidence type="ECO:0000256" key="4">
    <source>
        <dbReference type="ARBA" id="ARBA00022833"/>
    </source>
</evidence>
<dbReference type="Proteomes" id="UP001500967">
    <property type="component" value="Unassembled WGS sequence"/>
</dbReference>
<comment type="caution">
    <text evidence="8">The sequence shown here is derived from an EMBL/GenBank/DDBJ whole genome shotgun (WGS) entry which is preliminary data.</text>
</comment>
<dbReference type="InterPro" id="IPR002328">
    <property type="entry name" value="ADH_Zn_CS"/>
</dbReference>
<evidence type="ECO:0000256" key="2">
    <source>
        <dbReference type="ARBA" id="ARBA00008072"/>
    </source>
</evidence>
<reference evidence="8 9" key="1">
    <citation type="journal article" date="2019" name="Int. J. Syst. Evol. Microbiol.">
        <title>The Global Catalogue of Microorganisms (GCM) 10K type strain sequencing project: providing services to taxonomists for standard genome sequencing and annotation.</title>
        <authorList>
            <consortium name="The Broad Institute Genomics Platform"/>
            <consortium name="The Broad Institute Genome Sequencing Center for Infectious Disease"/>
            <person name="Wu L."/>
            <person name="Ma J."/>
        </authorList>
    </citation>
    <scope>NUCLEOTIDE SEQUENCE [LARGE SCALE GENOMIC DNA]</scope>
    <source>
        <strain evidence="8 9">JCM 10425</strain>
    </source>
</reference>
<dbReference type="InterPro" id="IPR013149">
    <property type="entry name" value="ADH-like_C"/>
</dbReference>
<feature type="domain" description="Enoyl reductase (ER)" evidence="7">
    <location>
        <begin position="20"/>
        <end position="329"/>
    </location>
</feature>
<comment type="similarity">
    <text evidence="2 6">Belongs to the zinc-containing alcohol dehydrogenase family.</text>
</comment>
<keyword evidence="4 6" id="KW-0862">Zinc</keyword>
<proteinExistence type="inferred from homology"/>
<organism evidence="8 9">
    <name type="scientific">Cryptosporangium japonicum</name>
    <dbReference type="NCBI Taxonomy" id="80872"/>
    <lineage>
        <taxon>Bacteria</taxon>
        <taxon>Bacillati</taxon>
        <taxon>Actinomycetota</taxon>
        <taxon>Actinomycetes</taxon>
        <taxon>Cryptosporangiales</taxon>
        <taxon>Cryptosporangiaceae</taxon>
        <taxon>Cryptosporangium</taxon>
    </lineage>
</organism>
<keyword evidence="3 6" id="KW-0479">Metal-binding</keyword>
<dbReference type="EMBL" id="BAAAGX010000003">
    <property type="protein sequence ID" value="GAA0223076.1"/>
    <property type="molecule type" value="Genomic_DNA"/>
</dbReference>